<dbReference type="Proteomes" id="UP000244441">
    <property type="component" value="Chromosome"/>
</dbReference>
<keyword evidence="2" id="KW-1185">Reference proteome</keyword>
<reference evidence="1 2" key="1">
    <citation type="submission" date="2018-01" db="EMBL/GenBank/DDBJ databases">
        <title>Genome sequence of a Cantenovulum-like bacteria.</title>
        <authorList>
            <person name="Tan W.R."/>
            <person name="Lau N.-S."/>
            <person name="Go F."/>
            <person name="Amirul A.-A.A."/>
        </authorList>
    </citation>
    <scope>NUCLEOTIDE SEQUENCE [LARGE SCALE GENOMIC DNA]</scope>
    <source>
        <strain evidence="1 2">CCB-QB4</strain>
    </source>
</reference>
<dbReference type="Pfam" id="PF09611">
    <property type="entry name" value="Cas_Csy1"/>
    <property type="match status" value="1"/>
</dbReference>
<organism evidence="1 2">
    <name type="scientific">Saccharobesus litoralis</name>
    <dbReference type="NCBI Taxonomy" id="2172099"/>
    <lineage>
        <taxon>Bacteria</taxon>
        <taxon>Pseudomonadati</taxon>
        <taxon>Pseudomonadota</taxon>
        <taxon>Gammaproteobacteria</taxon>
        <taxon>Alteromonadales</taxon>
        <taxon>Alteromonadaceae</taxon>
        <taxon>Saccharobesus</taxon>
    </lineage>
</organism>
<dbReference type="InterPro" id="IPR013397">
    <property type="entry name" value="CRISPR-assoc_prot_Csy1"/>
</dbReference>
<sequence>MDDVMNEDRWEDIVSSFLRSKHSNELKSYLDKLFKDLKKSYEKLGFFKNDQIKYIFDARKNKPLDDQSQYDFIVAQLRALNEFNDKPQHVDILSLLEDVFINFKELNEKYDVNRWLSKSSGDAKNISFGTHVPKLTHSAIKTKPIVSKNNKNKAGLITTSRVPFIKYDSVASNAYSQIREFFSLELSGVSLYEIFSNEENSVLRSFACDECQLKEWNSGFLQALEVKDLVIDPLLKQVYFPISKAENSYHLLSQVESSSLSIEIFCFIEKKREELASLTLGTRSGFPKVAQLFVTSGKNILSHGNVSQLNAIRKGAKYLFSCQPPVWHSQLKPPIYTGSFFYELSRNYEVKENIQYLSDFLTRFENLQLSIKDPKRMRWLVQWVENLVDEVLVYVKTIQALPSGWSAIEGVKLKTAHQVLLDCYRQDEQFLEMKNSSDWQAVVIQDFANWLNNRLTKVNEQFTPQDSHTKLWRTIFKDNFSEGFDIEGLTQEEITV</sequence>
<dbReference type="OrthoDB" id="9815616at2"/>
<name>A0A2S0VSU4_9ALTE</name>
<dbReference type="NCBIfam" id="TIGR02564">
    <property type="entry name" value="cas_Csy1"/>
    <property type="match status" value="1"/>
</dbReference>
<dbReference type="AlphaFoldDB" id="A0A2S0VSU4"/>
<gene>
    <name evidence="1" type="primary">csy1</name>
    <name evidence="1" type="ORF">C2869_12910</name>
</gene>
<evidence type="ECO:0000313" key="2">
    <source>
        <dbReference type="Proteomes" id="UP000244441"/>
    </source>
</evidence>
<evidence type="ECO:0000313" key="1">
    <source>
        <dbReference type="EMBL" id="AWB67285.1"/>
    </source>
</evidence>
<proteinExistence type="predicted"/>
<dbReference type="KEGG" id="cate:C2869_12910"/>
<protein>
    <submittedName>
        <fullName evidence="1">Type I-F CRISPR-associated protein Csy1</fullName>
    </submittedName>
</protein>
<accession>A0A2S0VSU4</accession>
<dbReference type="EMBL" id="CP026604">
    <property type="protein sequence ID" value="AWB67285.1"/>
    <property type="molecule type" value="Genomic_DNA"/>
</dbReference>
<dbReference type="RefSeq" id="WP_108603332.1">
    <property type="nucleotide sequence ID" value="NZ_CP026604.1"/>
</dbReference>